<keyword evidence="1" id="KW-0175">Coiled coil</keyword>
<protein>
    <recommendedName>
        <fullName evidence="4">Integrase catalytic domain-containing protein</fullName>
    </recommendedName>
</protein>
<dbReference type="STRING" id="1611254.A0A2G5STM6"/>
<dbReference type="GO" id="GO:0003676">
    <property type="term" value="F:nucleic acid binding"/>
    <property type="evidence" value="ECO:0007669"/>
    <property type="project" value="InterPro"/>
</dbReference>
<feature type="compositionally biased region" description="Polar residues" evidence="2">
    <location>
        <begin position="551"/>
        <end position="566"/>
    </location>
</feature>
<dbReference type="EMBL" id="PDUG01000006">
    <property type="protein sequence ID" value="PIC18176.1"/>
    <property type="molecule type" value="Genomic_DNA"/>
</dbReference>
<keyword evidence="3" id="KW-0812">Transmembrane</keyword>
<gene>
    <name evidence="5" type="primary">Cnig_chr_X.g24162</name>
    <name evidence="5" type="ORF">B9Z55_024162</name>
</gene>
<dbReference type="Gene3D" id="3.30.420.10">
    <property type="entry name" value="Ribonuclease H-like superfamily/Ribonuclease H"/>
    <property type="match status" value="1"/>
</dbReference>
<dbReference type="Gene3D" id="2.40.70.10">
    <property type="entry name" value="Acid Proteases"/>
    <property type="match status" value="1"/>
</dbReference>
<dbReference type="InterPro" id="IPR041588">
    <property type="entry name" value="Integrase_H2C2"/>
</dbReference>
<dbReference type="Pfam" id="PF17921">
    <property type="entry name" value="Integrase_H2C2"/>
    <property type="match status" value="1"/>
</dbReference>
<dbReference type="InterPro" id="IPR043128">
    <property type="entry name" value="Rev_trsase/Diguanyl_cyclase"/>
</dbReference>
<dbReference type="InterPro" id="IPR000477">
    <property type="entry name" value="RT_dom"/>
</dbReference>
<keyword evidence="6" id="KW-1185">Reference proteome</keyword>
<dbReference type="Gene3D" id="2.60.98.50">
    <property type="match status" value="1"/>
</dbReference>
<dbReference type="InterPro" id="IPR005312">
    <property type="entry name" value="DUF1759"/>
</dbReference>
<feature type="domain" description="Integrase catalytic" evidence="4">
    <location>
        <begin position="1618"/>
        <end position="1811"/>
    </location>
</feature>
<dbReference type="PANTHER" id="PTHR47331:SF1">
    <property type="entry name" value="GAG-LIKE PROTEIN"/>
    <property type="match status" value="1"/>
</dbReference>
<feature type="compositionally biased region" description="Polar residues" evidence="2">
    <location>
        <begin position="581"/>
        <end position="610"/>
    </location>
</feature>
<evidence type="ECO:0000256" key="2">
    <source>
        <dbReference type="SAM" id="MobiDB-lite"/>
    </source>
</evidence>
<dbReference type="CDD" id="cd01644">
    <property type="entry name" value="RT_pepA17"/>
    <property type="match status" value="1"/>
</dbReference>
<feature type="compositionally biased region" description="Low complexity" evidence="2">
    <location>
        <begin position="568"/>
        <end position="580"/>
    </location>
</feature>
<feature type="region of interest" description="Disordered" evidence="2">
    <location>
        <begin position="145"/>
        <end position="166"/>
    </location>
</feature>
<keyword evidence="3" id="KW-0472">Membrane</keyword>
<dbReference type="GO" id="GO:0015074">
    <property type="term" value="P:DNA integration"/>
    <property type="evidence" value="ECO:0007669"/>
    <property type="project" value="InterPro"/>
</dbReference>
<dbReference type="InterPro" id="IPR036397">
    <property type="entry name" value="RNaseH_sf"/>
</dbReference>
<feature type="compositionally biased region" description="Polar residues" evidence="2">
    <location>
        <begin position="185"/>
        <end position="198"/>
    </location>
</feature>
<dbReference type="SUPFAM" id="SSF53098">
    <property type="entry name" value="Ribonuclease H-like"/>
    <property type="match status" value="1"/>
</dbReference>
<dbReference type="InterPro" id="IPR012337">
    <property type="entry name" value="RNaseH-like_sf"/>
</dbReference>
<dbReference type="Gene3D" id="3.10.10.10">
    <property type="entry name" value="HIV Type 1 Reverse Transcriptase, subunit A, domain 1"/>
    <property type="match status" value="1"/>
</dbReference>
<feature type="compositionally biased region" description="Polar residues" evidence="2">
    <location>
        <begin position="146"/>
        <end position="166"/>
    </location>
</feature>
<keyword evidence="3" id="KW-1133">Transmembrane helix</keyword>
<dbReference type="InterPro" id="IPR021109">
    <property type="entry name" value="Peptidase_aspartic_dom_sf"/>
</dbReference>
<feature type="region of interest" description="Disordered" evidence="2">
    <location>
        <begin position="179"/>
        <end position="206"/>
    </location>
</feature>
<evidence type="ECO:0000256" key="1">
    <source>
        <dbReference type="SAM" id="Coils"/>
    </source>
</evidence>
<dbReference type="Proteomes" id="UP000230233">
    <property type="component" value="Chromosome X"/>
</dbReference>
<dbReference type="InterPro" id="IPR040676">
    <property type="entry name" value="DUF5641"/>
</dbReference>
<evidence type="ECO:0000313" key="5">
    <source>
        <dbReference type="EMBL" id="PIC18176.1"/>
    </source>
</evidence>
<feature type="compositionally biased region" description="Basic residues" evidence="2">
    <location>
        <begin position="430"/>
        <end position="439"/>
    </location>
</feature>
<dbReference type="GO" id="GO:0042575">
    <property type="term" value="C:DNA polymerase complex"/>
    <property type="evidence" value="ECO:0007669"/>
    <property type="project" value="UniProtKB-ARBA"/>
</dbReference>
<feature type="region of interest" description="Disordered" evidence="2">
    <location>
        <begin position="424"/>
        <end position="449"/>
    </location>
</feature>
<accession>A0A2G5STM6</accession>
<dbReference type="InterPro" id="IPR008042">
    <property type="entry name" value="Retrotrans_Pao"/>
</dbReference>
<dbReference type="Pfam" id="PF07245">
    <property type="entry name" value="Phlebovirus_G2"/>
    <property type="match status" value="1"/>
</dbReference>
<feature type="transmembrane region" description="Helical" evidence="3">
    <location>
        <begin position="1986"/>
        <end position="2008"/>
    </location>
</feature>
<dbReference type="InterPro" id="IPR001584">
    <property type="entry name" value="Integrase_cat-core"/>
</dbReference>
<dbReference type="SUPFAM" id="SSF56672">
    <property type="entry name" value="DNA/RNA polymerases"/>
    <property type="match status" value="1"/>
</dbReference>
<dbReference type="OrthoDB" id="5819143at2759"/>
<dbReference type="Pfam" id="PF05585">
    <property type="entry name" value="DUF1758"/>
    <property type="match status" value="1"/>
</dbReference>
<evidence type="ECO:0000256" key="3">
    <source>
        <dbReference type="SAM" id="Phobius"/>
    </source>
</evidence>
<dbReference type="InterPro" id="IPR009878">
    <property type="entry name" value="Phlebovirus_G2_fusion"/>
</dbReference>
<dbReference type="InterPro" id="IPR008737">
    <property type="entry name" value="DUF1758"/>
</dbReference>
<feature type="coiled-coil region" evidence="1">
    <location>
        <begin position="9"/>
        <end position="36"/>
    </location>
</feature>
<dbReference type="PROSITE" id="PS50994">
    <property type="entry name" value="INTEGRASE"/>
    <property type="match status" value="1"/>
</dbReference>
<organism evidence="5 6">
    <name type="scientific">Caenorhabditis nigoni</name>
    <dbReference type="NCBI Taxonomy" id="1611254"/>
    <lineage>
        <taxon>Eukaryota</taxon>
        <taxon>Metazoa</taxon>
        <taxon>Ecdysozoa</taxon>
        <taxon>Nematoda</taxon>
        <taxon>Chromadorea</taxon>
        <taxon>Rhabditida</taxon>
        <taxon>Rhabditina</taxon>
        <taxon>Rhabditomorpha</taxon>
        <taxon>Rhabditoidea</taxon>
        <taxon>Rhabditidae</taxon>
        <taxon>Peloderinae</taxon>
        <taxon>Caenorhabditis</taxon>
    </lineage>
</organism>
<dbReference type="InterPro" id="IPR043502">
    <property type="entry name" value="DNA/RNA_pol_sf"/>
</dbReference>
<dbReference type="Pfam" id="PF03564">
    <property type="entry name" value="DUF1759"/>
    <property type="match status" value="1"/>
</dbReference>
<comment type="caution">
    <text evidence="5">The sequence shown here is derived from an EMBL/GenBank/DDBJ whole genome shotgun (WGS) entry which is preliminary data.</text>
</comment>
<feature type="transmembrane region" description="Helical" evidence="3">
    <location>
        <begin position="2049"/>
        <end position="2082"/>
    </location>
</feature>
<dbReference type="Gene3D" id="2.60.40.3770">
    <property type="match status" value="1"/>
</dbReference>
<dbReference type="Pfam" id="PF18701">
    <property type="entry name" value="DUF5641"/>
    <property type="match status" value="1"/>
</dbReference>
<feature type="region of interest" description="Disordered" evidence="2">
    <location>
        <begin position="523"/>
        <end position="610"/>
    </location>
</feature>
<dbReference type="Gene3D" id="3.30.70.270">
    <property type="match status" value="1"/>
</dbReference>
<dbReference type="Pfam" id="PF05380">
    <property type="entry name" value="Peptidase_A17"/>
    <property type="match status" value="1"/>
</dbReference>
<name>A0A2G5STM6_9PELO</name>
<evidence type="ECO:0000259" key="4">
    <source>
        <dbReference type="PROSITE" id="PS50994"/>
    </source>
</evidence>
<sequence>MSGLIRTQIGLAKRRIKDALERIEELSTEAELIADETTEIYNDLVSICDIADILRVERDRILQLDAQWSQLCDTDPKERTIMQDYKKRLGDYLEEIRPVAEKLVLLEKLYTSARTIHQNKSKEPEEYPVFHLPTSTSMKKERLLESSDNVSTNTSALGQDSKTENSTLVSNAMGTATNTAMGTNSVTPATDLDLSQHSLNPTTPLQPQLLNNTPIVHNVTTTIPAYNLNPFQVTLPSIKLPMFNGDHLQFHSFMDIFNTLIGQQPMDDMAKFHYLVSSLEGEARTLIQFLPMTAANYPHALSILKDNYGNTFRTRHHLIRQLQDLHSVTHSKNTNEILGFWTKATVTLNQLKNIAAESDNTTTADIILRKLPRFYISKLFGSGQQPLYTASQLLDQIHRLIQTDQLISTVFDHSTREERTTTMAIQSKHPSSRHQHHQNKAGGFRGDGVQSNIPPKTPCVFCASPEHYHRHHDCPTYRTVNERQQRARQLRLCFKCLKQHDDYRSCPRVPRCRKCDGNHQTSFCKPRENVPHHGPPQAGNQRNQEAPRFQPHQNRPQHLTDQSRNAGQPFNQQQKFQPKPTMNQTVPNNFANRQQPNGTSFNPRGRGTTNAILTDATTDYTSESFTAMVTDSVQLYVNNEASEERPDTPNDEVIKIDEVQEEKVVKPVAMMTAQVHIDDKEGNPVLATVFFDSGSDRSFMSTEMAKKLDLQADSDQHLNLNTFANASSTSIDTRNFMVNFNFNNEKLCVQLTEIPFITTKINFVNLTDSVVPLLLESEQLQLPRLQSKPDILIGMDNMTRLLGETTSRLLPNGMTMHHTNFGIIVTGRETEPKLWGPDIDPFRSTAEIFTTQQNDSPLGILQISPTEEHHALRELLEKFWTLDTTGLAESTMNKDEEEAYKFFADTTTRGPDGRYIVRWPYRDTTNHLADNRFLASFRLQSTMKRLSKDENLGKQYNDIILDQLSRDFVEFVEDEKVADGDVVHYLSHHPVIKMTSKSTKVRIVFDASAHSKDSKSLNDVLHTGQSLLPMIPGVLLRIRCPPVLISGDIEKAFLQLGLNLQDRDACRFLWQFPEESQPRCLRFKRVPFGVKTSPYLLNETIKHHLQQDGTEISKRMLRNVYVDNIFIGVSTQEEGQRSYKESKDVFQEAQMRLTQYFSNSPELNDYMNKEEGVKAEEDEQKILGVEWNIQSDRLRLKLPQPIKEQLTKRRILKSIATAYDPIGLLTPVILLGKLFFQKLWLRTMDWDSTLSGAEMTEWLSIEKKWFGNPVSIARTYFTTPIMPTDVFELHIFSDASAAAYGAVAYLRRLSNKGNEAVVILSKSRVAPVKKNYSIPQLELLGLEKAASLGKFLLSEMDLNITKVFVWSDSLCSVDQLSTNKANSTFSRNRLRKIKEALPEGTFSHVPGKINPADLVSRGCSLEELRSSEIWWKGPSYLQQQEKLPIRESSLQQAMCHVAITQPDVMEPIIDVSRFNSFHKLLNVIMTILLFITRIRKTTSTLAEVREKAKLVIIRLAQSFSPPSDEIIQGLHLQLDNNIWYYDGRQPNQRVLYLPHGEIAKMFIMHVHMKFHHSSTLYTLAKLREEVWITKGVSTIKKTIRECLHCKRNAARPFYQPDFPPLPDIRLNWYKPFTNVGMDYCGPFKARCFSETRKYYMLIFTCLTSRFTAVELVTDMECRSLLNAVRRIAAQFGCPQLIYTDNAQQIKLLEKVVQEARNQQQRLLLPSSDLPSFKFIPALSPWSGGIYERVVGILKRCLVQAGTTRRLLEEDDLRTLLTEAVSIINDRPLTTTTSDMDDLTPLKPSDLVFPNKQRRSILNVEETMDTLPLPSTQASILEDWMRLSSLSQGFIARWNTEYLQMLRGRPQVEHNQNHLNQRNVPQVGDIVLIDESGKFGLKRVHWPLAKVVEVDSRSAKLFNSRTKKVVERPFRYIVPLEISSKTSITSADASKMTPQVSHMNKLTPTTTTADIDVVANRTRSKTSAPGLSSTTIIAISLFCIISTVSSLPIQNSTLPPPNQSPGPTGTTIEDVLDSINSFLNEVATRLGYTIILLGIAITLYCVSILLHISSMLSTIFGILGRLFRLFQKCVQRVIYQPFSRTNLASKKTLFMVVLVLYPHLMSCCNEVAHINSKEIVCYDKDDSHECVLNTVSIVNLRTMGSTSCLQFQMPQDQKEANNEVIFSLKIEAEAIIMSCNKHVVFYARDHKLEFEFSRRCDSAGSCSIDKCTQIQPDENIPELSNHAKDSPGYTSCTAGCGCINCGCFYCDPSCLFYRYYAKPTSTDLYEISRCATWTPSLRVKITLNENSTIVQDLLPGIKFQLPGANISITAINLDNPPMPVHHATFISAYDGESLKWQSFTQIHPSAPGVPTRGLVGELHCNTKSNAESFACKFDPALCRCVGFGTKVSCNCQESTISDFKKSNLLPFKGQHHRIDFDQKTKKIAIETTQDSLVALQVEAINATVNRRTTFTKCIATQVEPLHGCHSCQKAATTIISCQSKMPMQAQLMCPDFTTSLDCQPTARSNEIRVAISSAPKEVMEVNMNCNVSCGIITIVSIKGKLQYEESFSNGGNSMAQVYEKIADLPSILGSISRWFYEAVFEKILVVGVVVAVVFGIFFCARIYRSMLIPRVRVFRHIQKKFI</sequence>
<evidence type="ECO:0000313" key="6">
    <source>
        <dbReference type="Proteomes" id="UP000230233"/>
    </source>
</evidence>
<feature type="transmembrane region" description="Helical" evidence="3">
    <location>
        <begin position="2602"/>
        <end position="2622"/>
    </location>
</feature>
<proteinExistence type="predicted"/>
<dbReference type="Pfam" id="PF00078">
    <property type="entry name" value="RVT_1"/>
    <property type="match status" value="1"/>
</dbReference>
<dbReference type="PANTHER" id="PTHR47331">
    <property type="entry name" value="PHD-TYPE DOMAIN-CONTAINING PROTEIN"/>
    <property type="match status" value="1"/>
</dbReference>
<reference evidence="6" key="1">
    <citation type="submission" date="2017-10" db="EMBL/GenBank/DDBJ databases">
        <title>Rapid genome shrinkage in a self-fertile nematode reveals novel sperm competition proteins.</title>
        <authorList>
            <person name="Yin D."/>
            <person name="Schwarz E.M."/>
            <person name="Thomas C.G."/>
            <person name="Felde R.L."/>
            <person name="Korf I.F."/>
            <person name="Cutter A.D."/>
            <person name="Schartner C.M."/>
            <person name="Ralston E.J."/>
            <person name="Meyer B.J."/>
            <person name="Haag E.S."/>
        </authorList>
    </citation>
    <scope>NUCLEOTIDE SEQUENCE [LARGE SCALE GENOMIC DNA]</scope>
    <source>
        <strain evidence="6">JU1422</strain>
    </source>
</reference>